<reference evidence="2 3" key="1">
    <citation type="submission" date="2024-04" db="EMBL/GenBank/DDBJ databases">
        <title>Phyllosticta paracitricarpa is synonymous to the EU quarantine fungus P. citricarpa based on phylogenomic analyses.</title>
        <authorList>
            <consortium name="Lawrence Berkeley National Laboratory"/>
            <person name="Van Ingen-Buijs V.A."/>
            <person name="Van Westerhoven A.C."/>
            <person name="Haridas S."/>
            <person name="Skiadas P."/>
            <person name="Martin F."/>
            <person name="Groenewald J.Z."/>
            <person name="Crous P.W."/>
            <person name="Seidl M.F."/>
        </authorList>
    </citation>
    <scope>NUCLEOTIDE SEQUENCE [LARGE SCALE GENOMIC DNA]</scope>
    <source>
        <strain evidence="2 3">CBS 123374</strain>
    </source>
</reference>
<name>A0ABR1YBK6_9PEZI</name>
<evidence type="ECO:0000313" key="2">
    <source>
        <dbReference type="EMBL" id="KAK8223872.1"/>
    </source>
</evidence>
<protein>
    <submittedName>
        <fullName evidence="2">Uncharacterized protein</fullName>
    </submittedName>
</protein>
<keyword evidence="3" id="KW-1185">Reference proteome</keyword>
<comment type="caution">
    <text evidence="2">The sequence shown here is derived from an EMBL/GenBank/DDBJ whole genome shotgun (WGS) entry which is preliminary data.</text>
</comment>
<accession>A0ABR1YBK6</accession>
<evidence type="ECO:0000313" key="3">
    <source>
        <dbReference type="Proteomes" id="UP001492380"/>
    </source>
</evidence>
<dbReference type="EMBL" id="JBBWRZ010000013">
    <property type="protein sequence ID" value="KAK8223872.1"/>
    <property type="molecule type" value="Genomic_DNA"/>
</dbReference>
<feature type="region of interest" description="Disordered" evidence="1">
    <location>
        <begin position="156"/>
        <end position="178"/>
    </location>
</feature>
<organism evidence="2 3">
    <name type="scientific">Phyllosticta capitalensis</name>
    <dbReference type="NCBI Taxonomy" id="121624"/>
    <lineage>
        <taxon>Eukaryota</taxon>
        <taxon>Fungi</taxon>
        <taxon>Dikarya</taxon>
        <taxon>Ascomycota</taxon>
        <taxon>Pezizomycotina</taxon>
        <taxon>Dothideomycetes</taxon>
        <taxon>Dothideomycetes incertae sedis</taxon>
        <taxon>Botryosphaeriales</taxon>
        <taxon>Phyllostictaceae</taxon>
        <taxon>Phyllosticta</taxon>
    </lineage>
</organism>
<gene>
    <name evidence="2" type="ORF">HDK90DRAFT_106317</name>
</gene>
<evidence type="ECO:0000256" key="1">
    <source>
        <dbReference type="SAM" id="MobiDB-lite"/>
    </source>
</evidence>
<sequence length="178" mass="19217">MAGEHVMVLESPSTSQSCMSRAERALQHGRVPNRRRRMLVVKSPAWTCAAMLLPVGCVGCVQCLRRPLATSFLAALRMACEKQQEHQTTACVVTFFAPPLTYFIAIIATTSCCRPAFSYSSPPRSSCSDVLPLFLRPVAGTENVKACRLHSALLDARRSPSHPPGASCERSAVGEGAI</sequence>
<proteinExistence type="predicted"/>
<dbReference type="Proteomes" id="UP001492380">
    <property type="component" value="Unassembled WGS sequence"/>
</dbReference>